<evidence type="ECO:0000259" key="4">
    <source>
        <dbReference type="PROSITE" id="PS51782"/>
    </source>
</evidence>
<protein>
    <recommendedName>
        <fullName evidence="4">LysM domain-containing protein</fullName>
    </recommendedName>
</protein>
<keyword evidence="6" id="KW-1185">Reference proteome</keyword>
<dbReference type="AlphaFoldDB" id="A0A165K8I8"/>
<keyword evidence="3" id="KW-0732">Signal</keyword>
<organism evidence="5 6">
    <name type="scientific">Exidia glandulosa HHB12029</name>
    <dbReference type="NCBI Taxonomy" id="1314781"/>
    <lineage>
        <taxon>Eukaryota</taxon>
        <taxon>Fungi</taxon>
        <taxon>Dikarya</taxon>
        <taxon>Basidiomycota</taxon>
        <taxon>Agaricomycotina</taxon>
        <taxon>Agaricomycetes</taxon>
        <taxon>Auriculariales</taxon>
        <taxon>Exidiaceae</taxon>
        <taxon>Exidia</taxon>
    </lineage>
</organism>
<sequence>MNTFTTATLLSIAVGMVNADCASIPSTADPTVLNTVYNVARARNVSDRVLLATFETAWVESHANALNCGDQDSVGVFQQRPSQGWGTVAQCINVTYSANSYLQAAIASDMKYPAYSAGQIAQSVQYSEFPDRYDQAESTAKSLIAQAQRQLGLPVSTPALSATTSSMAPIASQSGTTTVTLTATIATTTTASGSMFTSMPPQQTNVAVLAPGTIDMTCGALYSVAQGDTCSKLMDTYDSTLKQLRFWNPSINANCTNLIAGYIYCVSSQVAVPPSYAASGINKQGCTGYTTKVKANQSCTALGKKYGVSTTRIVQLNKSLNSKCSNLVVGKAYCITSIGS</sequence>
<dbReference type="InterPro" id="IPR052210">
    <property type="entry name" value="LysM1-like"/>
</dbReference>
<feature type="domain" description="LysM" evidence="4">
    <location>
        <begin position="220"/>
        <end position="266"/>
    </location>
</feature>
<evidence type="ECO:0000256" key="3">
    <source>
        <dbReference type="SAM" id="SignalP"/>
    </source>
</evidence>
<dbReference type="Gene3D" id="3.10.350.10">
    <property type="entry name" value="LysM domain"/>
    <property type="match status" value="2"/>
</dbReference>
<name>A0A165K8I8_EXIGL</name>
<dbReference type="GO" id="GO:0008061">
    <property type="term" value="F:chitin binding"/>
    <property type="evidence" value="ECO:0007669"/>
    <property type="project" value="UniProtKB-KW"/>
</dbReference>
<dbReference type="PANTHER" id="PTHR34997">
    <property type="entry name" value="AM15"/>
    <property type="match status" value="1"/>
</dbReference>
<keyword evidence="1" id="KW-0147">Chitin-binding</keyword>
<dbReference type="Proteomes" id="UP000077266">
    <property type="component" value="Unassembled WGS sequence"/>
</dbReference>
<evidence type="ECO:0000313" key="5">
    <source>
        <dbReference type="EMBL" id="KZV95957.1"/>
    </source>
</evidence>
<dbReference type="InterPro" id="IPR018392">
    <property type="entry name" value="LysM"/>
</dbReference>
<dbReference type="EMBL" id="KV425949">
    <property type="protein sequence ID" value="KZV95957.1"/>
    <property type="molecule type" value="Genomic_DNA"/>
</dbReference>
<feature type="chain" id="PRO_5007860714" description="LysM domain-containing protein" evidence="3">
    <location>
        <begin position="20"/>
        <end position="340"/>
    </location>
</feature>
<keyword evidence="2" id="KW-0843">Virulence</keyword>
<proteinExistence type="predicted"/>
<feature type="domain" description="LysM" evidence="4">
    <location>
        <begin position="289"/>
        <end position="335"/>
    </location>
</feature>
<evidence type="ECO:0000256" key="1">
    <source>
        <dbReference type="ARBA" id="ARBA00022669"/>
    </source>
</evidence>
<accession>A0A165K8I8</accession>
<evidence type="ECO:0000256" key="2">
    <source>
        <dbReference type="ARBA" id="ARBA00023026"/>
    </source>
</evidence>
<evidence type="ECO:0000313" key="6">
    <source>
        <dbReference type="Proteomes" id="UP000077266"/>
    </source>
</evidence>
<reference evidence="5 6" key="1">
    <citation type="journal article" date="2016" name="Mol. Biol. Evol.">
        <title>Comparative Genomics of Early-Diverging Mushroom-Forming Fungi Provides Insights into the Origins of Lignocellulose Decay Capabilities.</title>
        <authorList>
            <person name="Nagy L.G."/>
            <person name="Riley R."/>
            <person name="Tritt A."/>
            <person name="Adam C."/>
            <person name="Daum C."/>
            <person name="Floudas D."/>
            <person name="Sun H."/>
            <person name="Yadav J.S."/>
            <person name="Pangilinan J."/>
            <person name="Larsson K.H."/>
            <person name="Matsuura K."/>
            <person name="Barry K."/>
            <person name="Labutti K."/>
            <person name="Kuo R."/>
            <person name="Ohm R.A."/>
            <person name="Bhattacharya S.S."/>
            <person name="Shirouzu T."/>
            <person name="Yoshinaga Y."/>
            <person name="Martin F.M."/>
            <person name="Grigoriev I.V."/>
            <person name="Hibbett D.S."/>
        </authorList>
    </citation>
    <scope>NUCLEOTIDE SEQUENCE [LARGE SCALE GENOMIC DNA]</scope>
    <source>
        <strain evidence="5 6">HHB12029</strain>
    </source>
</reference>
<dbReference type="CDD" id="cd00118">
    <property type="entry name" value="LysM"/>
    <property type="match status" value="1"/>
</dbReference>
<dbReference type="SUPFAM" id="SSF54106">
    <property type="entry name" value="LysM domain"/>
    <property type="match status" value="2"/>
</dbReference>
<dbReference type="InParanoid" id="A0A165K8I8"/>
<dbReference type="Pfam" id="PF01476">
    <property type="entry name" value="LysM"/>
    <property type="match status" value="2"/>
</dbReference>
<dbReference type="InterPro" id="IPR036779">
    <property type="entry name" value="LysM_dom_sf"/>
</dbReference>
<dbReference type="SMART" id="SM00257">
    <property type="entry name" value="LysM"/>
    <property type="match status" value="2"/>
</dbReference>
<dbReference type="PANTHER" id="PTHR34997:SF1">
    <property type="entry name" value="PEPTIDOGLYCAN-BINDING LYSIN DOMAIN"/>
    <property type="match status" value="1"/>
</dbReference>
<gene>
    <name evidence="5" type="ORF">EXIGLDRAFT_818712</name>
</gene>
<feature type="signal peptide" evidence="3">
    <location>
        <begin position="1"/>
        <end position="19"/>
    </location>
</feature>
<dbReference type="OrthoDB" id="3012298at2759"/>
<dbReference type="PROSITE" id="PS51782">
    <property type="entry name" value="LYSM"/>
    <property type="match status" value="2"/>
</dbReference>